<sequence length="91" mass="10422">MSGENENIGKAGTTIRIRGKREQKGPRLWTDALFQMQLCWGEELSWFLPLPQEKLLSPGTHQLSPPSTSEARMKSLQVKQGEKQREKTQTR</sequence>
<feature type="compositionally biased region" description="Polar residues" evidence="1">
    <location>
        <begin position="59"/>
        <end position="70"/>
    </location>
</feature>
<feature type="region of interest" description="Disordered" evidence="1">
    <location>
        <begin position="55"/>
        <end position="91"/>
    </location>
</feature>
<evidence type="ECO:0000256" key="1">
    <source>
        <dbReference type="SAM" id="MobiDB-lite"/>
    </source>
</evidence>
<keyword evidence="3" id="KW-1185">Reference proteome</keyword>
<organism evidence="2 3">
    <name type="scientific">Patagioenas fasciata monilis</name>
    <dbReference type="NCBI Taxonomy" id="372326"/>
    <lineage>
        <taxon>Eukaryota</taxon>
        <taxon>Metazoa</taxon>
        <taxon>Chordata</taxon>
        <taxon>Craniata</taxon>
        <taxon>Vertebrata</taxon>
        <taxon>Euteleostomi</taxon>
        <taxon>Archelosauria</taxon>
        <taxon>Archosauria</taxon>
        <taxon>Dinosauria</taxon>
        <taxon>Saurischia</taxon>
        <taxon>Theropoda</taxon>
        <taxon>Coelurosauria</taxon>
        <taxon>Aves</taxon>
        <taxon>Neognathae</taxon>
        <taxon>Neoaves</taxon>
        <taxon>Columbimorphae</taxon>
        <taxon>Columbiformes</taxon>
        <taxon>Columbidae</taxon>
        <taxon>Patagioenas</taxon>
    </lineage>
</organism>
<dbReference type="EMBL" id="LSYS01008398">
    <property type="protein sequence ID" value="OPJ68774.1"/>
    <property type="molecule type" value="Genomic_DNA"/>
</dbReference>
<protein>
    <submittedName>
        <fullName evidence="2">Uncharacterized protein</fullName>
    </submittedName>
</protein>
<proteinExistence type="predicted"/>
<evidence type="ECO:0000313" key="3">
    <source>
        <dbReference type="Proteomes" id="UP000190648"/>
    </source>
</evidence>
<evidence type="ECO:0000313" key="2">
    <source>
        <dbReference type="EMBL" id="OPJ68774.1"/>
    </source>
</evidence>
<comment type="caution">
    <text evidence="2">The sequence shown here is derived from an EMBL/GenBank/DDBJ whole genome shotgun (WGS) entry which is preliminary data.</text>
</comment>
<feature type="compositionally biased region" description="Basic and acidic residues" evidence="1">
    <location>
        <begin position="80"/>
        <end position="91"/>
    </location>
</feature>
<name>A0A1V4J9Q1_PATFA</name>
<accession>A0A1V4J9Q1</accession>
<dbReference type="AlphaFoldDB" id="A0A1V4J9Q1"/>
<reference evidence="2 3" key="1">
    <citation type="submission" date="2016-02" db="EMBL/GenBank/DDBJ databases">
        <title>Band-tailed pigeon sequencing and assembly.</title>
        <authorList>
            <person name="Soares A.E."/>
            <person name="Novak B.J."/>
            <person name="Rice E.S."/>
            <person name="O'Connell B."/>
            <person name="Chang D."/>
            <person name="Weber S."/>
            <person name="Shapiro B."/>
        </authorList>
    </citation>
    <scope>NUCLEOTIDE SEQUENCE [LARGE SCALE GENOMIC DNA]</scope>
    <source>
        <strain evidence="2">BTP2013</strain>
        <tissue evidence="2">Blood</tissue>
    </source>
</reference>
<gene>
    <name evidence="2" type="ORF">AV530_012861</name>
</gene>
<dbReference type="Proteomes" id="UP000190648">
    <property type="component" value="Unassembled WGS sequence"/>
</dbReference>